<proteinExistence type="predicted"/>
<keyword evidence="2" id="KW-1185">Reference proteome</keyword>
<evidence type="ECO:0000313" key="2">
    <source>
        <dbReference type="Proteomes" id="UP001163835"/>
    </source>
</evidence>
<evidence type="ECO:0000313" key="1">
    <source>
        <dbReference type="EMBL" id="KAJ3812445.1"/>
    </source>
</evidence>
<organism evidence="1 2">
    <name type="scientific">Lentinula aff. lateritia</name>
    <dbReference type="NCBI Taxonomy" id="2804960"/>
    <lineage>
        <taxon>Eukaryota</taxon>
        <taxon>Fungi</taxon>
        <taxon>Dikarya</taxon>
        <taxon>Basidiomycota</taxon>
        <taxon>Agaricomycotina</taxon>
        <taxon>Agaricomycetes</taxon>
        <taxon>Agaricomycetidae</taxon>
        <taxon>Agaricales</taxon>
        <taxon>Marasmiineae</taxon>
        <taxon>Omphalotaceae</taxon>
        <taxon>Lentinula</taxon>
    </lineage>
</organism>
<dbReference type="Proteomes" id="UP001163835">
    <property type="component" value="Unassembled WGS sequence"/>
</dbReference>
<name>A0ACC1U6W1_9AGAR</name>
<protein>
    <submittedName>
        <fullName evidence="1">Uncharacterized protein</fullName>
    </submittedName>
</protein>
<dbReference type="EMBL" id="MU795023">
    <property type="protein sequence ID" value="KAJ3812445.1"/>
    <property type="molecule type" value="Genomic_DNA"/>
</dbReference>
<comment type="caution">
    <text evidence="1">The sequence shown here is derived from an EMBL/GenBank/DDBJ whole genome shotgun (WGS) entry which is preliminary data.</text>
</comment>
<sequence length="649" mass="67039">MYFDLMIMLFNSMLVLGFASQVCALPPPSTPPSPARKMSTRLSSMFKPKPGDVQQLEISIHYEVIGTQKLPKVDSVAQKLVKAASRRLNLPTNTKFTFRHLNEASSATGPIRFTFWGPEACESSATEGAEAESSRRVQTRGTAEPFQASTPVLRKRDCEVFIEDISKNELDVLMWNATHDVVYVDAAAVSSTTNSILDKFNNLATLATIPSSCNDTCNTIEATISDCTTVQCVCTSPNEAALNTCVDCLEAVKPNQTVISQAQDILNQYAALCDAGGISVPVQTASGFSGSVGLPLSTPSVGSVTQSTPAGTETGTGNLTSFESRIYFAHFKGASASSFATHISESLSTQISILPQSTRTSVSLSTATSPGLSQTGLQSTVFASSVSASSLSSLTSLASSVSASGTSSTTASASSASKAALDQGSFALVGLPVFVYSAMKISSTSTLVMTASLLAANVAASSLLERTSSAFDILIARQSTSSGIDPSEIPTQCETQCTTVLNTISACTTDSCICTTTNADEMESCVNCLVSIDPTADMIEEGNEILLSLEVECDTVSGFPSLSVSASTTISDDTSSVTALESSSVSSKSTVTQKSTATGTSTTTSSADSESTSDSGIKGLNGAVSYKGSMATVVVGALGCIVGAGLLGL</sequence>
<reference evidence="1" key="1">
    <citation type="submission" date="2022-09" db="EMBL/GenBank/DDBJ databases">
        <title>A Global Phylogenomic Analysis of the Shiitake Genus Lentinula.</title>
        <authorList>
            <consortium name="DOE Joint Genome Institute"/>
            <person name="Sierra-Patev S."/>
            <person name="Min B."/>
            <person name="Naranjo-Ortiz M."/>
            <person name="Looney B."/>
            <person name="Konkel Z."/>
            <person name="Slot J.C."/>
            <person name="Sakamoto Y."/>
            <person name="Steenwyk J.L."/>
            <person name="Rokas A."/>
            <person name="Carro J."/>
            <person name="Camarero S."/>
            <person name="Ferreira P."/>
            <person name="Molpeceres G."/>
            <person name="Ruiz-Duenas F.J."/>
            <person name="Serrano A."/>
            <person name="Henrissat B."/>
            <person name="Drula E."/>
            <person name="Hughes K.W."/>
            <person name="Mata J.L."/>
            <person name="Ishikawa N.K."/>
            <person name="Vargas-Isla R."/>
            <person name="Ushijima S."/>
            <person name="Smith C.A."/>
            <person name="Ahrendt S."/>
            <person name="Andreopoulos W."/>
            <person name="He G."/>
            <person name="Labutti K."/>
            <person name="Lipzen A."/>
            <person name="Ng V."/>
            <person name="Riley R."/>
            <person name="Sandor L."/>
            <person name="Barry K."/>
            <person name="Martinez A.T."/>
            <person name="Xiao Y."/>
            <person name="Gibbons J.G."/>
            <person name="Terashima K."/>
            <person name="Grigoriev I.V."/>
            <person name="Hibbett D.S."/>
        </authorList>
    </citation>
    <scope>NUCLEOTIDE SEQUENCE</scope>
    <source>
        <strain evidence="1">TMI1499</strain>
    </source>
</reference>
<gene>
    <name evidence="1" type="ORF">F5876DRAFT_74838</name>
</gene>
<accession>A0ACC1U6W1</accession>